<dbReference type="OMA" id="WEKSIND"/>
<dbReference type="InterPro" id="IPR035896">
    <property type="entry name" value="AN1-like_Znf"/>
</dbReference>
<organism evidence="2 3">
    <name type="scientific">Penicillium decumbens</name>
    <dbReference type="NCBI Taxonomy" id="69771"/>
    <lineage>
        <taxon>Eukaryota</taxon>
        <taxon>Fungi</taxon>
        <taxon>Dikarya</taxon>
        <taxon>Ascomycota</taxon>
        <taxon>Pezizomycotina</taxon>
        <taxon>Eurotiomycetes</taxon>
        <taxon>Eurotiomycetidae</taxon>
        <taxon>Eurotiales</taxon>
        <taxon>Aspergillaceae</taxon>
        <taxon>Penicillium</taxon>
    </lineage>
</organism>
<gene>
    <name evidence="2" type="ORF">PENDEC_c002G03630</name>
</gene>
<dbReference type="AlphaFoldDB" id="A0A1V6PMB9"/>
<feature type="domain" description="Aminoglycoside phosphotransferase" evidence="1">
    <location>
        <begin position="101"/>
        <end position="305"/>
    </location>
</feature>
<keyword evidence="3" id="KW-1185">Reference proteome</keyword>
<dbReference type="PANTHER" id="PTHR21310:SF15">
    <property type="entry name" value="AMINOGLYCOSIDE PHOSPHOTRANSFERASE DOMAIN-CONTAINING PROTEIN"/>
    <property type="match status" value="1"/>
</dbReference>
<dbReference type="SUPFAM" id="SSF56112">
    <property type="entry name" value="Protein kinase-like (PK-like)"/>
    <property type="match status" value="1"/>
</dbReference>
<dbReference type="PANTHER" id="PTHR21310">
    <property type="entry name" value="AMINOGLYCOSIDE PHOSPHOTRANSFERASE-RELATED-RELATED"/>
    <property type="match status" value="1"/>
</dbReference>
<dbReference type="EMBL" id="MDYL01000002">
    <property type="protein sequence ID" value="OQD77676.1"/>
    <property type="molecule type" value="Genomic_DNA"/>
</dbReference>
<reference evidence="3" key="1">
    <citation type="journal article" date="2017" name="Nat. Microbiol.">
        <title>Global analysis of biosynthetic gene clusters reveals vast potential of secondary metabolite production in Penicillium species.</title>
        <authorList>
            <person name="Nielsen J.C."/>
            <person name="Grijseels S."/>
            <person name="Prigent S."/>
            <person name="Ji B."/>
            <person name="Dainat J."/>
            <person name="Nielsen K.F."/>
            <person name="Frisvad J.C."/>
            <person name="Workman M."/>
            <person name="Nielsen J."/>
        </authorList>
    </citation>
    <scope>NUCLEOTIDE SEQUENCE [LARGE SCALE GENOMIC DNA]</scope>
    <source>
        <strain evidence="3">IBT 11843</strain>
    </source>
</reference>
<dbReference type="SUPFAM" id="SSF118310">
    <property type="entry name" value="AN1-like Zinc finger"/>
    <property type="match status" value="1"/>
</dbReference>
<accession>A0A1V6PMB9</accession>
<dbReference type="InterPro" id="IPR011009">
    <property type="entry name" value="Kinase-like_dom_sf"/>
</dbReference>
<dbReference type="OrthoDB" id="5327538at2759"/>
<protein>
    <recommendedName>
        <fullName evidence="1">Aminoglycoside phosphotransferase domain-containing protein</fullName>
    </recommendedName>
</protein>
<evidence type="ECO:0000259" key="1">
    <source>
        <dbReference type="Pfam" id="PF01636"/>
    </source>
</evidence>
<dbReference type="Gene3D" id="4.10.1110.10">
    <property type="entry name" value="AN1-like Zinc finger"/>
    <property type="match status" value="1"/>
</dbReference>
<dbReference type="InterPro" id="IPR002575">
    <property type="entry name" value="Aminoglycoside_PTrfase"/>
</dbReference>
<dbReference type="Pfam" id="PF01636">
    <property type="entry name" value="APH"/>
    <property type="match status" value="1"/>
</dbReference>
<evidence type="ECO:0000313" key="2">
    <source>
        <dbReference type="EMBL" id="OQD77676.1"/>
    </source>
</evidence>
<evidence type="ECO:0000313" key="3">
    <source>
        <dbReference type="Proteomes" id="UP000191522"/>
    </source>
</evidence>
<name>A0A1V6PMB9_PENDC</name>
<dbReference type="STRING" id="69771.A0A1V6PMB9"/>
<proteinExistence type="predicted"/>
<dbReference type="InterPro" id="IPR051678">
    <property type="entry name" value="AGP_Transferase"/>
</dbReference>
<dbReference type="Proteomes" id="UP000191522">
    <property type="component" value="Unassembled WGS sequence"/>
</dbReference>
<sequence length="712" mass="79942">MSPHPSTTKGPLDDDAWTAAQTKELKALRDKVHDQSLLNRASKLNDGLPCELDASDPLGQSLMGGMHVHLRIRFSNGTTWLARILRYNYTSFSDEFSNRVIESECATLRWLDKIDVPSPRLHDYGLRNDPRNEVGVAYMLIDELPGTPLLLKDPSSEHLRKVYSQWASILCTLQMHPFEKIGSLLFQSNGEISVGPITGDRTGTFSQMGPFRNASKYYSTLAEKYLEMISDGQLFSAYPANAYLIFKYLKHLAESGRWNAFESSLDEGPFFLKHMDDKGDHILVDDDFNITGVIDWTFARIVPVFEAFGPSLLTANMSDVYNGKAGHSFQDTVMAEVLQSRDNRLGRIANGPDLVRRFSFGLGMGMNLPWDEASALFQGIISTATGNPLGLNWEVWCRNRLYQWADDPRLQALLLLQGENPDYKRIGKDTKAHHVHRFSTCSVTDCTRAGVRGLSCAKCKKHLCATHLSKQHHTCPSPRELDDDAWEKSINDEVWELLSHVNTHELARLGTQLNNNVQCKFQPGKHIGDGAVMGCANYHGWLVFDNGEQWINTDTLVASDIPGQFFLKHVDDKGDHLLVDEEFNVTGIIDWQFARTVPAAEAFGPSYVTADLMSLYSSNTGVTDDDRLLAKALKNRGADVLASFAEGNEIMRRFHNGLSSGLTKDEARDVLKGMVICVQGRELDELDVWITEQCTECQNDPRWEKIQSLLMD</sequence>
<comment type="caution">
    <text evidence="2">The sequence shown here is derived from an EMBL/GenBank/DDBJ whole genome shotgun (WGS) entry which is preliminary data.</text>
</comment>